<evidence type="ECO:0000259" key="6">
    <source>
        <dbReference type="Pfam" id="PF18267"/>
    </source>
</evidence>
<dbReference type="Gene3D" id="3.50.50.60">
    <property type="entry name" value="FAD/NAD(P)-binding domain"/>
    <property type="match status" value="2"/>
</dbReference>
<dbReference type="eggNOG" id="COG0446">
    <property type="taxonomic scope" value="Bacteria"/>
</dbReference>
<dbReference type="EMBL" id="AZRA01000056">
    <property type="protein sequence ID" value="KDB52160.1"/>
    <property type="molecule type" value="Genomic_DNA"/>
</dbReference>
<dbReference type="STRING" id="34103.SAMN05421778_10610"/>
<evidence type="ECO:0000313" key="7">
    <source>
        <dbReference type="EMBL" id="KDB52160.1"/>
    </source>
</evidence>
<evidence type="ECO:0000256" key="4">
    <source>
        <dbReference type="ARBA" id="ARBA00022827"/>
    </source>
</evidence>
<dbReference type="PRINTS" id="PR00368">
    <property type="entry name" value="FADPNR"/>
</dbReference>
<dbReference type="InterPro" id="IPR016156">
    <property type="entry name" value="FAD/NAD-linked_Rdtase_dimer_sf"/>
</dbReference>
<dbReference type="RefSeq" id="WP_037481900.1">
    <property type="nucleotide sequence ID" value="NZ_AZRA01000056.1"/>
</dbReference>
<dbReference type="PANTHER" id="PTHR43429">
    <property type="entry name" value="PYRIDINE NUCLEOTIDE-DISULFIDE OXIDOREDUCTASE DOMAIN-CONTAINING"/>
    <property type="match status" value="1"/>
</dbReference>
<evidence type="ECO:0000256" key="3">
    <source>
        <dbReference type="ARBA" id="ARBA00022630"/>
    </source>
</evidence>
<evidence type="ECO:0000256" key="1">
    <source>
        <dbReference type="ARBA" id="ARBA00001974"/>
    </source>
</evidence>
<evidence type="ECO:0000259" key="5">
    <source>
        <dbReference type="Pfam" id="PF07992"/>
    </source>
</evidence>
<feature type="domain" description="NADH-rubredoxin oxidoreductase C-terminal" evidence="6">
    <location>
        <begin position="334"/>
        <end position="386"/>
    </location>
</feature>
<dbReference type="Pfam" id="PF18267">
    <property type="entry name" value="Rubredoxin_C"/>
    <property type="match status" value="1"/>
</dbReference>
<dbReference type="Proteomes" id="UP000026714">
    <property type="component" value="Unassembled WGS sequence"/>
</dbReference>
<name>A0A059KLC7_9BURK</name>
<feature type="domain" description="FAD/NAD(P)-binding" evidence="5">
    <location>
        <begin position="1"/>
        <end position="282"/>
    </location>
</feature>
<dbReference type="InterPro" id="IPR041575">
    <property type="entry name" value="Rubredoxin_C"/>
</dbReference>
<comment type="cofactor">
    <cofactor evidence="1">
        <name>FAD</name>
        <dbReference type="ChEBI" id="CHEBI:57692"/>
    </cofactor>
</comment>
<dbReference type="AlphaFoldDB" id="A0A059KLC7"/>
<dbReference type="Gene3D" id="3.30.390.30">
    <property type="match status" value="1"/>
</dbReference>
<dbReference type="PANTHER" id="PTHR43429:SF3">
    <property type="entry name" value="NITRITE REDUCTASE [NAD(P)H]"/>
    <property type="match status" value="1"/>
</dbReference>
<keyword evidence="4" id="KW-0274">FAD</keyword>
<dbReference type="PATRIC" id="fig|1286631.3.peg.2219"/>
<accession>A0A059KLC7</accession>
<reference evidence="7 8" key="1">
    <citation type="journal article" date="2014" name="FEMS Microbiol. Ecol.">
        <title>Sphaerotilus natans encrusted with nanoball-shaped Fe(III) oxide minerals formed by nitrate-reducing mixotrophic Fe(II) oxidation.</title>
        <authorList>
            <person name="Park S."/>
            <person name="Kim D.H."/>
            <person name="Lee J.H."/>
            <person name="Hur H.G."/>
        </authorList>
    </citation>
    <scope>NUCLEOTIDE SEQUENCE [LARGE SCALE GENOMIC DNA]</scope>
    <source>
        <strain evidence="7 8">DSM 6575</strain>
    </source>
</reference>
<organism evidence="7 8">
    <name type="scientific">Sphaerotilus natans subsp. natans DSM 6575</name>
    <dbReference type="NCBI Taxonomy" id="1286631"/>
    <lineage>
        <taxon>Bacteria</taxon>
        <taxon>Pseudomonadati</taxon>
        <taxon>Pseudomonadota</taxon>
        <taxon>Betaproteobacteria</taxon>
        <taxon>Burkholderiales</taxon>
        <taxon>Sphaerotilaceae</taxon>
        <taxon>Sphaerotilus</taxon>
    </lineage>
</organism>
<dbReference type="InterPro" id="IPR036188">
    <property type="entry name" value="FAD/NAD-bd_sf"/>
</dbReference>
<evidence type="ECO:0000256" key="2">
    <source>
        <dbReference type="ARBA" id="ARBA00006442"/>
    </source>
</evidence>
<protein>
    <submittedName>
        <fullName evidence="7">FAD-dependent pyridine nucleotide-disulfide oxidoreductase</fullName>
    </submittedName>
</protein>
<comment type="caution">
    <text evidence="7">The sequence shown here is derived from an EMBL/GenBank/DDBJ whole genome shotgun (WGS) entry which is preliminary data.</text>
</comment>
<proteinExistence type="inferred from homology"/>
<dbReference type="PRINTS" id="PR00411">
    <property type="entry name" value="PNDRDTASEI"/>
</dbReference>
<keyword evidence="8" id="KW-1185">Reference proteome</keyword>
<dbReference type="Pfam" id="PF07992">
    <property type="entry name" value="Pyr_redox_2"/>
    <property type="match status" value="1"/>
</dbReference>
<keyword evidence="3" id="KW-0285">Flavoprotein</keyword>
<dbReference type="InterPro" id="IPR050260">
    <property type="entry name" value="FAD-bd_OxRdtase"/>
</dbReference>
<dbReference type="GO" id="GO:0016491">
    <property type="term" value="F:oxidoreductase activity"/>
    <property type="evidence" value="ECO:0007669"/>
    <property type="project" value="InterPro"/>
</dbReference>
<dbReference type="SUPFAM" id="SSF51905">
    <property type="entry name" value="FAD/NAD(P)-binding domain"/>
    <property type="match status" value="1"/>
</dbReference>
<evidence type="ECO:0000313" key="8">
    <source>
        <dbReference type="Proteomes" id="UP000026714"/>
    </source>
</evidence>
<gene>
    <name evidence="7" type="ORF">X805_22550</name>
</gene>
<dbReference type="InterPro" id="IPR023753">
    <property type="entry name" value="FAD/NAD-binding_dom"/>
</dbReference>
<comment type="similarity">
    <text evidence="2">Belongs to the FAD-dependent oxidoreductase family.</text>
</comment>
<sequence>MKYVLIGAGPAGVRAAETLRKEDPTSEITLVGGEPGAPYARMAIPYVLNKSITESGALQRKADLHYDIQGIRYLNRKALKVHARADGGTVDLDDGSSLDYDRLLVATGSSPSLPPIPGTDLPGVVTCWTLADARAIAEKLQPGNRVVMVGAGFVAGVCMKSLVGTGVKLSVIAGRAGQILRTMMAPTGSSMMQRWLEERGVDVITTGRTERIETGPSGPRLVMDTRVIEADLIILATGVKPNVSFLEGTGAQIDQGVVVDHFMRTTVPHVYAAGDVAQGRDFSTGEWVVHALQPTATEHGRIAALNMAGKTLPYRGSLSMNVLDIGGLISHTFGQWQGVEGGEMVEEVDEENFLYTRLCFKGERMVGAITIGNCNHVGAIRGLIQTRRPLGEWKDKLMHNPHKVMAAFVDLGQHRALPATAAA</sequence>